<feature type="transmembrane region" description="Helical" evidence="8">
    <location>
        <begin position="66"/>
        <end position="88"/>
    </location>
</feature>
<feature type="transmembrane region" description="Helical" evidence="8">
    <location>
        <begin position="26"/>
        <end position="45"/>
    </location>
</feature>
<sequence>MIVGLSLVALTTAVISAMAGMGGGMILIGVLFAVGMAPALALPLHAGVQLASNGSRCVAYRADIKWSALGLFLLGAVPVPFLVAPLVAAANPDALRVVMAVFIALGVWPVWARWLRLHGRGGLLVAGAIAGVMGPLVGGIGVLVAPFFLRDDWKRENVIATMAVGQACGHAAKIAAFSMAGYSVLACWDLLIPMVAVSIIGTLVGRRLNHHVSEGVFRVVVRVILIVLALKLGFDGLRGLL</sequence>
<dbReference type="AlphaFoldDB" id="A0A423PX31"/>
<keyword evidence="10" id="KW-1185">Reference proteome</keyword>
<dbReference type="PANTHER" id="PTHR30269">
    <property type="entry name" value="TRANSMEMBRANE PROTEIN YFCA"/>
    <property type="match status" value="1"/>
</dbReference>
<feature type="transmembrane region" description="Helical" evidence="8">
    <location>
        <begin position="123"/>
        <end position="149"/>
    </location>
</feature>
<evidence type="ECO:0000256" key="2">
    <source>
        <dbReference type="ARBA" id="ARBA00009142"/>
    </source>
</evidence>
<keyword evidence="7 8" id="KW-0472">Membrane</keyword>
<dbReference type="InterPro" id="IPR052017">
    <property type="entry name" value="TSUP"/>
</dbReference>
<feature type="transmembrane region" description="Helical" evidence="8">
    <location>
        <begin position="94"/>
        <end position="111"/>
    </location>
</feature>
<comment type="similarity">
    <text evidence="2 8">Belongs to the 4-toluene sulfonate uptake permease (TSUP) (TC 2.A.102) family.</text>
</comment>
<dbReference type="OrthoDB" id="7061600at2"/>
<dbReference type="InParanoid" id="A0A423PX31"/>
<gene>
    <name evidence="9" type="ORF">SAJA_05470</name>
</gene>
<comment type="caution">
    <text evidence="9">The sequence shown here is derived from an EMBL/GenBank/DDBJ whole genome shotgun (WGS) entry which is preliminary data.</text>
</comment>
<dbReference type="InterPro" id="IPR002781">
    <property type="entry name" value="TM_pro_TauE-like"/>
</dbReference>
<feature type="transmembrane region" description="Helical" evidence="8">
    <location>
        <begin position="182"/>
        <end position="204"/>
    </location>
</feature>
<name>A0A423PX31_9GAMM</name>
<dbReference type="EMBL" id="AYKG01000012">
    <property type="protein sequence ID" value="ROO30134.1"/>
    <property type="molecule type" value="Genomic_DNA"/>
</dbReference>
<evidence type="ECO:0000256" key="1">
    <source>
        <dbReference type="ARBA" id="ARBA00004651"/>
    </source>
</evidence>
<dbReference type="PANTHER" id="PTHR30269:SF37">
    <property type="entry name" value="MEMBRANE TRANSPORTER PROTEIN"/>
    <property type="match status" value="1"/>
</dbReference>
<dbReference type="RefSeq" id="WP_123657629.1">
    <property type="nucleotide sequence ID" value="NZ_AYKG01000012.1"/>
</dbReference>
<dbReference type="Proteomes" id="UP000285310">
    <property type="component" value="Unassembled WGS sequence"/>
</dbReference>
<keyword evidence="4 8" id="KW-1003">Cell membrane</keyword>
<accession>A0A423PX31</accession>
<organism evidence="9 10">
    <name type="scientific">Salinisphaera japonica YTM-1</name>
    <dbReference type="NCBI Taxonomy" id="1209778"/>
    <lineage>
        <taxon>Bacteria</taxon>
        <taxon>Pseudomonadati</taxon>
        <taxon>Pseudomonadota</taxon>
        <taxon>Gammaproteobacteria</taxon>
        <taxon>Salinisphaerales</taxon>
        <taxon>Salinisphaeraceae</taxon>
        <taxon>Salinisphaera</taxon>
    </lineage>
</organism>
<comment type="subcellular location">
    <subcellularLocation>
        <location evidence="1 8">Cell membrane</location>
        <topology evidence="1 8">Multi-pass membrane protein</topology>
    </subcellularLocation>
</comment>
<dbReference type="GO" id="GO:0005886">
    <property type="term" value="C:plasma membrane"/>
    <property type="evidence" value="ECO:0007669"/>
    <property type="project" value="UniProtKB-SubCell"/>
</dbReference>
<evidence type="ECO:0000313" key="10">
    <source>
        <dbReference type="Proteomes" id="UP000285310"/>
    </source>
</evidence>
<evidence type="ECO:0000256" key="5">
    <source>
        <dbReference type="ARBA" id="ARBA00022692"/>
    </source>
</evidence>
<evidence type="ECO:0000256" key="8">
    <source>
        <dbReference type="RuleBase" id="RU363041"/>
    </source>
</evidence>
<keyword evidence="6 8" id="KW-1133">Transmembrane helix</keyword>
<evidence type="ECO:0000256" key="3">
    <source>
        <dbReference type="ARBA" id="ARBA00022448"/>
    </source>
</evidence>
<feature type="transmembrane region" description="Helical" evidence="8">
    <location>
        <begin position="216"/>
        <end position="234"/>
    </location>
</feature>
<keyword evidence="3" id="KW-0813">Transport</keyword>
<evidence type="ECO:0000256" key="7">
    <source>
        <dbReference type="ARBA" id="ARBA00023136"/>
    </source>
</evidence>
<evidence type="ECO:0000313" key="9">
    <source>
        <dbReference type="EMBL" id="ROO30134.1"/>
    </source>
</evidence>
<protein>
    <recommendedName>
        <fullName evidence="8">Probable membrane transporter protein</fullName>
    </recommendedName>
</protein>
<reference evidence="9 10" key="1">
    <citation type="submission" date="2013-10" db="EMBL/GenBank/DDBJ databases">
        <title>Salinisphaera japonica YTM-1 Genome Sequencing.</title>
        <authorList>
            <person name="Lai Q."/>
            <person name="Li C."/>
            <person name="Shao Z."/>
        </authorList>
    </citation>
    <scope>NUCLEOTIDE SEQUENCE [LARGE SCALE GENOMIC DNA]</scope>
    <source>
        <strain evidence="9 10">YTM-1</strain>
    </source>
</reference>
<evidence type="ECO:0000256" key="4">
    <source>
        <dbReference type="ARBA" id="ARBA00022475"/>
    </source>
</evidence>
<proteinExistence type="inferred from homology"/>
<evidence type="ECO:0000256" key="6">
    <source>
        <dbReference type="ARBA" id="ARBA00022989"/>
    </source>
</evidence>
<dbReference type="Pfam" id="PF01925">
    <property type="entry name" value="TauE"/>
    <property type="match status" value="1"/>
</dbReference>
<keyword evidence="5 8" id="KW-0812">Transmembrane</keyword>